<evidence type="ECO:0000256" key="11">
    <source>
        <dbReference type="ARBA" id="ARBA00023235"/>
    </source>
</evidence>
<keyword evidence="6" id="KW-0347">Helicase</keyword>
<evidence type="ECO:0000256" key="6">
    <source>
        <dbReference type="ARBA" id="ARBA00022806"/>
    </source>
</evidence>
<dbReference type="GO" id="GO:0005524">
    <property type="term" value="F:ATP binding"/>
    <property type="evidence" value="ECO:0007669"/>
    <property type="project" value="UniProtKB-KW"/>
</dbReference>
<keyword evidence="9" id="KW-0238">DNA-binding</keyword>
<keyword evidence="7" id="KW-0269">Exonuclease</keyword>
<feature type="domain" description="UvrD-like helicase C-terminal" evidence="16">
    <location>
        <begin position="317"/>
        <end position="622"/>
    </location>
</feature>
<keyword evidence="11" id="KW-0413">Isomerase</keyword>
<dbReference type="Gene3D" id="1.10.486.10">
    <property type="entry name" value="PCRA, domain 4"/>
    <property type="match status" value="1"/>
</dbReference>
<evidence type="ECO:0000256" key="3">
    <source>
        <dbReference type="ARBA" id="ARBA00022741"/>
    </source>
</evidence>
<evidence type="ECO:0000256" key="5">
    <source>
        <dbReference type="ARBA" id="ARBA00022801"/>
    </source>
</evidence>
<keyword evidence="3" id="KW-0547">Nucleotide-binding</keyword>
<dbReference type="EMBL" id="CAEZWS010000009">
    <property type="protein sequence ID" value="CAB4658888.1"/>
    <property type="molecule type" value="Genomic_DNA"/>
</dbReference>
<dbReference type="Gene3D" id="1.10.10.160">
    <property type="match status" value="1"/>
</dbReference>
<evidence type="ECO:0000256" key="13">
    <source>
        <dbReference type="ARBA" id="ARBA00034808"/>
    </source>
</evidence>
<name>A0A6J6LCG5_9ZZZZ</name>
<dbReference type="EC" id="5.6.2.4" evidence="13"/>
<keyword evidence="2" id="KW-0540">Nuclease</keyword>
<evidence type="ECO:0000256" key="9">
    <source>
        <dbReference type="ARBA" id="ARBA00023125"/>
    </source>
</evidence>
<reference evidence="17" key="1">
    <citation type="submission" date="2020-05" db="EMBL/GenBank/DDBJ databases">
        <authorList>
            <person name="Chiriac C."/>
            <person name="Salcher M."/>
            <person name="Ghai R."/>
            <person name="Kavagutti S V."/>
        </authorList>
    </citation>
    <scope>NUCLEOTIDE SEQUENCE</scope>
</reference>
<dbReference type="InterPro" id="IPR027417">
    <property type="entry name" value="P-loop_NTPase"/>
</dbReference>
<evidence type="ECO:0000259" key="15">
    <source>
        <dbReference type="PROSITE" id="PS51198"/>
    </source>
</evidence>
<keyword evidence="4" id="KW-0227">DNA damage</keyword>
<protein>
    <recommendedName>
        <fullName evidence="13">DNA 3'-5' helicase</fullName>
        <ecNumber evidence="13">5.6.2.4</ecNumber>
    </recommendedName>
</protein>
<feature type="domain" description="UvrD-like helicase ATP-binding" evidence="15">
    <location>
        <begin position="17"/>
        <end position="316"/>
    </location>
</feature>
<dbReference type="AlphaFoldDB" id="A0A6J6LCG5"/>
<sequence length="1045" mass="114968">MGLVGELVRRPLLIKELTFTDEQKSVIAHRGSPLVVLAGPGTGKTTLLVESALSRIADGQNPNSILLLTYGRERASELRDAVALRTTAIMHEPLARTFHSLAYSILKMKSHVDAPEPILMSGPEQEYFITQLLEGDIASTKKYWPADLEKALTTHGFARELRDLILRASERGLSPQDLAKSSAEFSEPYWKPASAFWEQYLDVMTLQSESAGDAKLRIDPSQIVIEAYRHLKTNPEITTQLRERFTTILVDEFQESDPAQRQLLRELAGSDLVLCADADSAVGRFRGADPDQLDVELDHYRAIGKEIVLTQSFRGVPEIFNVGMAISSQFKGSAPQRARTCEVVEPKNSDPAVIVGRFRSQSEEAQFIAYQLRYAHLIHGTPWNEMAVILRTPGAQANALRRAFAQASIPVSSQTQALSGNPAIAPFLLLAEIAIGSKELSVHNCERLLLSEFGGADSVSLRRMRRALLSSRQEDDLRPGSVMLHDAIDKGDIPIEGAQSLTNIYQLLQGARKILRKKNTQAEDLLWEIWSNARTSDGVALSESWRKQALRGGLRGASADRDLDAVMQLFEEARRFAERFPHSKAESFIAQISKEDILGDAITAKGQRPDVVEIVTIHASKGREWEIVAVAGLQEGTWPNLRQRGSLLGSERLVERARHGGLPRAELDVLTANGLAHDERRLLYVALTRAKSTLITTAVQKDEEEPSSFFEEISTHVLGEWSQEPEMTQVPRPITPSSLVAQLRSHLGKKEADVSASLLKRLANEGLSEADVQSWSGVIPLSTNEPIIAADAVVPVSPSSAESFTECGVKWFLEKSGGTNGDSTAQVLGSAIHAFAARMKEEPNLTEADLVSNLSDAWKLIDPNTGWVSATQLSRAVDMLHKFVAYHNQALNKREIVGVEVEFDIVIGRARIRGSVDRLEVGADGALFIVDFKTGSSIITKEEARVNKQMLAYQLAVTEGGFTEHHESKESAGAELVYLASKSVDASLRNQPSIGVKTEEFKEEIQVIAEAMGAHQFLATINDRCKNCAVRSACPIQNDGRMVME</sequence>
<accession>A0A6J6LCG5</accession>
<evidence type="ECO:0000313" key="17">
    <source>
        <dbReference type="EMBL" id="CAB4658888.1"/>
    </source>
</evidence>
<dbReference type="GO" id="GO:0005829">
    <property type="term" value="C:cytosol"/>
    <property type="evidence" value="ECO:0007669"/>
    <property type="project" value="TreeGrafter"/>
</dbReference>
<dbReference type="InterPro" id="IPR000212">
    <property type="entry name" value="DNA_helicase_UvrD/REP"/>
</dbReference>
<dbReference type="GO" id="GO:0004527">
    <property type="term" value="F:exonuclease activity"/>
    <property type="evidence" value="ECO:0007669"/>
    <property type="project" value="UniProtKB-KW"/>
</dbReference>
<dbReference type="InterPro" id="IPR038726">
    <property type="entry name" value="PDDEXK_AddAB-type"/>
</dbReference>
<proteinExistence type="inferred from homology"/>
<organism evidence="17">
    <name type="scientific">freshwater metagenome</name>
    <dbReference type="NCBI Taxonomy" id="449393"/>
    <lineage>
        <taxon>unclassified sequences</taxon>
        <taxon>metagenomes</taxon>
        <taxon>ecological metagenomes</taxon>
    </lineage>
</organism>
<dbReference type="InterPro" id="IPR011604">
    <property type="entry name" value="PDDEXK-like_dom_sf"/>
</dbReference>
<dbReference type="PROSITE" id="PS51217">
    <property type="entry name" value="UVRD_HELICASE_CTER"/>
    <property type="match status" value="1"/>
</dbReference>
<dbReference type="GO" id="GO:0033202">
    <property type="term" value="C:DNA helicase complex"/>
    <property type="evidence" value="ECO:0007669"/>
    <property type="project" value="TreeGrafter"/>
</dbReference>
<dbReference type="InterPro" id="IPR013986">
    <property type="entry name" value="DExx_box_DNA_helicase_dom_sf"/>
</dbReference>
<dbReference type="Pfam" id="PF00580">
    <property type="entry name" value="UvrD-helicase"/>
    <property type="match status" value="1"/>
</dbReference>
<dbReference type="SUPFAM" id="SSF52540">
    <property type="entry name" value="P-loop containing nucleoside triphosphate hydrolases"/>
    <property type="match status" value="1"/>
</dbReference>
<gene>
    <name evidence="17" type="ORF">UFOPK2288_00299</name>
</gene>
<dbReference type="GO" id="GO:0043138">
    <property type="term" value="F:3'-5' DNA helicase activity"/>
    <property type="evidence" value="ECO:0007669"/>
    <property type="project" value="UniProtKB-EC"/>
</dbReference>
<comment type="similarity">
    <text evidence="1">Belongs to the helicase family. UvrD subfamily.</text>
</comment>
<keyword evidence="10" id="KW-0234">DNA repair</keyword>
<evidence type="ECO:0000256" key="1">
    <source>
        <dbReference type="ARBA" id="ARBA00009922"/>
    </source>
</evidence>
<dbReference type="PANTHER" id="PTHR11070:SF59">
    <property type="entry name" value="DNA 3'-5' HELICASE"/>
    <property type="match status" value="1"/>
</dbReference>
<evidence type="ECO:0000256" key="10">
    <source>
        <dbReference type="ARBA" id="ARBA00023204"/>
    </source>
</evidence>
<evidence type="ECO:0000256" key="12">
    <source>
        <dbReference type="ARBA" id="ARBA00034617"/>
    </source>
</evidence>
<dbReference type="GO" id="GO:0000725">
    <property type="term" value="P:recombinational repair"/>
    <property type="evidence" value="ECO:0007669"/>
    <property type="project" value="TreeGrafter"/>
</dbReference>
<keyword evidence="5" id="KW-0378">Hydrolase</keyword>
<dbReference type="Gene3D" id="3.90.320.10">
    <property type="match status" value="1"/>
</dbReference>
<evidence type="ECO:0000256" key="14">
    <source>
        <dbReference type="ARBA" id="ARBA00048988"/>
    </source>
</evidence>
<keyword evidence="8" id="KW-0067">ATP-binding</keyword>
<dbReference type="Gene3D" id="3.40.50.300">
    <property type="entry name" value="P-loop containing nucleotide triphosphate hydrolases"/>
    <property type="match status" value="2"/>
</dbReference>
<dbReference type="GO" id="GO:0003677">
    <property type="term" value="F:DNA binding"/>
    <property type="evidence" value="ECO:0007669"/>
    <property type="project" value="UniProtKB-KW"/>
</dbReference>
<dbReference type="PROSITE" id="PS51198">
    <property type="entry name" value="UVRD_HELICASE_ATP_BIND"/>
    <property type="match status" value="1"/>
</dbReference>
<dbReference type="PANTHER" id="PTHR11070">
    <property type="entry name" value="UVRD / RECB / PCRA DNA HELICASE FAMILY MEMBER"/>
    <property type="match status" value="1"/>
</dbReference>
<evidence type="ECO:0000256" key="7">
    <source>
        <dbReference type="ARBA" id="ARBA00022839"/>
    </source>
</evidence>
<dbReference type="Pfam" id="PF13361">
    <property type="entry name" value="UvrD_C"/>
    <property type="match status" value="1"/>
</dbReference>
<evidence type="ECO:0000256" key="2">
    <source>
        <dbReference type="ARBA" id="ARBA00022722"/>
    </source>
</evidence>
<comment type="catalytic activity">
    <reaction evidence="12">
        <text>Couples ATP hydrolysis with the unwinding of duplex DNA by translocating in the 3'-5' direction.</text>
        <dbReference type="EC" id="5.6.2.4"/>
    </reaction>
</comment>
<dbReference type="Pfam" id="PF12705">
    <property type="entry name" value="PDDEXK_1"/>
    <property type="match status" value="1"/>
</dbReference>
<comment type="catalytic activity">
    <reaction evidence="14">
        <text>ATP + H2O = ADP + phosphate + H(+)</text>
        <dbReference type="Rhea" id="RHEA:13065"/>
        <dbReference type="ChEBI" id="CHEBI:15377"/>
        <dbReference type="ChEBI" id="CHEBI:15378"/>
        <dbReference type="ChEBI" id="CHEBI:30616"/>
        <dbReference type="ChEBI" id="CHEBI:43474"/>
        <dbReference type="ChEBI" id="CHEBI:456216"/>
        <dbReference type="EC" id="5.6.2.4"/>
    </reaction>
</comment>
<evidence type="ECO:0000259" key="16">
    <source>
        <dbReference type="PROSITE" id="PS51217"/>
    </source>
</evidence>
<dbReference type="InterPro" id="IPR014016">
    <property type="entry name" value="UvrD-like_ATP-bd"/>
</dbReference>
<dbReference type="InterPro" id="IPR014017">
    <property type="entry name" value="DNA_helicase_UvrD-like_C"/>
</dbReference>
<evidence type="ECO:0000256" key="8">
    <source>
        <dbReference type="ARBA" id="ARBA00022840"/>
    </source>
</evidence>
<evidence type="ECO:0000256" key="4">
    <source>
        <dbReference type="ARBA" id="ARBA00022763"/>
    </source>
</evidence>